<dbReference type="EMBL" id="LNXV01000029">
    <property type="protein sequence ID" value="KTC81570.1"/>
    <property type="molecule type" value="Genomic_DNA"/>
</dbReference>
<feature type="transmembrane region" description="Helical" evidence="6">
    <location>
        <begin position="138"/>
        <end position="159"/>
    </location>
</feature>
<keyword evidence="2" id="KW-1003">Cell membrane</keyword>
<dbReference type="STRING" id="29422.Lbru_2090"/>
<dbReference type="GO" id="GO:0005886">
    <property type="term" value="C:plasma membrane"/>
    <property type="evidence" value="ECO:0007669"/>
    <property type="project" value="UniProtKB-SubCell"/>
</dbReference>
<protein>
    <submittedName>
        <fullName evidence="7">Cysteine/O-acetylserine efflux protein</fullName>
    </submittedName>
</protein>
<dbReference type="OrthoDB" id="9812084at2"/>
<name>A0A0W0SDX3_9GAMM</name>
<dbReference type="Pfam" id="PF01810">
    <property type="entry name" value="LysE"/>
    <property type="match status" value="1"/>
</dbReference>
<evidence type="ECO:0000256" key="1">
    <source>
        <dbReference type="ARBA" id="ARBA00004651"/>
    </source>
</evidence>
<dbReference type="InterPro" id="IPR001123">
    <property type="entry name" value="LeuE-type"/>
</dbReference>
<sequence>MKLLLAMFSFSLVMSITPGPVNMIILSSGISYGIKRTIPYVSGATAGFTLLLLFIGLGFSQFINAYPFFITYLAIAGSVYIIYMGYKIASSKPALEVRKKDTPKFYEGFLLQWINPKAWIACGSGASIFSSAESYGTFLTFTIIYFIVCFISLGVWAILGDKVSHLLKEHYSLRIFNFTMGLLLMITAGYLCYGQFNF</sequence>
<dbReference type="Proteomes" id="UP000054742">
    <property type="component" value="Unassembled WGS sequence"/>
</dbReference>
<dbReference type="RefSeq" id="WP_058442078.1">
    <property type="nucleotide sequence ID" value="NZ_CAAAHU010000005.1"/>
</dbReference>
<keyword evidence="4 6" id="KW-1133">Transmembrane helix</keyword>
<accession>A0A0W0SDX3</accession>
<dbReference type="PATRIC" id="fig|29422.6.peg.2228"/>
<dbReference type="PANTHER" id="PTHR30086">
    <property type="entry name" value="ARGININE EXPORTER PROTEIN ARGO"/>
    <property type="match status" value="1"/>
</dbReference>
<comment type="caution">
    <text evidence="7">The sequence shown here is derived from an EMBL/GenBank/DDBJ whole genome shotgun (WGS) entry which is preliminary data.</text>
</comment>
<dbReference type="GO" id="GO:0033228">
    <property type="term" value="P:cysteine export across plasma membrane"/>
    <property type="evidence" value="ECO:0007669"/>
    <property type="project" value="TreeGrafter"/>
</dbReference>
<reference evidence="7 8" key="1">
    <citation type="submission" date="2015-11" db="EMBL/GenBank/DDBJ databases">
        <title>Genomic analysis of 38 Legionella species identifies large and diverse effector repertoires.</title>
        <authorList>
            <person name="Burstein D."/>
            <person name="Amaro F."/>
            <person name="Zusman T."/>
            <person name="Lifshitz Z."/>
            <person name="Cohen O."/>
            <person name="Gilbert J.A."/>
            <person name="Pupko T."/>
            <person name="Shuman H.A."/>
            <person name="Segal G."/>
        </authorList>
    </citation>
    <scope>NUCLEOTIDE SEQUENCE [LARGE SCALE GENOMIC DNA]</scope>
    <source>
        <strain evidence="7 8">ATCC 43878</strain>
    </source>
</reference>
<evidence type="ECO:0000313" key="7">
    <source>
        <dbReference type="EMBL" id="KTC81570.1"/>
    </source>
</evidence>
<feature type="transmembrane region" description="Helical" evidence="6">
    <location>
        <begin position="171"/>
        <end position="196"/>
    </location>
</feature>
<gene>
    <name evidence="7" type="primary">eamB</name>
    <name evidence="7" type="ORF">Lbru_2090</name>
</gene>
<evidence type="ECO:0000256" key="5">
    <source>
        <dbReference type="ARBA" id="ARBA00023136"/>
    </source>
</evidence>
<feature type="transmembrane region" description="Helical" evidence="6">
    <location>
        <begin position="39"/>
        <end position="59"/>
    </location>
</feature>
<keyword evidence="3 6" id="KW-0812">Transmembrane</keyword>
<dbReference type="AlphaFoldDB" id="A0A0W0SDX3"/>
<evidence type="ECO:0000256" key="2">
    <source>
        <dbReference type="ARBA" id="ARBA00022475"/>
    </source>
</evidence>
<keyword evidence="8" id="KW-1185">Reference proteome</keyword>
<keyword evidence="5 6" id="KW-0472">Membrane</keyword>
<dbReference type="PANTHER" id="PTHR30086:SF20">
    <property type="entry name" value="ARGININE EXPORTER PROTEIN ARGO-RELATED"/>
    <property type="match status" value="1"/>
</dbReference>
<evidence type="ECO:0000256" key="6">
    <source>
        <dbReference type="SAM" id="Phobius"/>
    </source>
</evidence>
<feature type="transmembrane region" description="Helical" evidence="6">
    <location>
        <begin position="66"/>
        <end position="86"/>
    </location>
</feature>
<evidence type="ECO:0000256" key="4">
    <source>
        <dbReference type="ARBA" id="ARBA00022989"/>
    </source>
</evidence>
<dbReference type="GO" id="GO:0015171">
    <property type="term" value="F:amino acid transmembrane transporter activity"/>
    <property type="evidence" value="ECO:0007669"/>
    <property type="project" value="TreeGrafter"/>
</dbReference>
<evidence type="ECO:0000313" key="8">
    <source>
        <dbReference type="Proteomes" id="UP000054742"/>
    </source>
</evidence>
<evidence type="ECO:0000256" key="3">
    <source>
        <dbReference type="ARBA" id="ARBA00022692"/>
    </source>
</evidence>
<organism evidence="7 8">
    <name type="scientific">Legionella brunensis</name>
    <dbReference type="NCBI Taxonomy" id="29422"/>
    <lineage>
        <taxon>Bacteria</taxon>
        <taxon>Pseudomonadati</taxon>
        <taxon>Pseudomonadota</taxon>
        <taxon>Gammaproteobacteria</taxon>
        <taxon>Legionellales</taxon>
        <taxon>Legionellaceae</taxon>
        <taxon>Legionella</taxon>
    </lineage>
</organism>
<proteinExistence type="predicted"/>
<comment type="subcellular location">
    <subcellularLocation>
        <location evidence="1">Cell membrane</location>
        <topology evidence="1">Multi-pass membrane protein</topology>
    </subcellularLocation>
</comment>